<dbReference type="InterPro" id="IPR002586">
    <property type="entry name" value="CobQ/CobB/MinD/ParA_Nub-bd_dom"/>
</dbReference>
<organism evidence="2 3">
    <name type="scientific">Lipingzhangella rawalii</name>
    <dbReference type="NCBI Taxonomy" id="2055835"/>
    <lineage>
        <taxon>Bacteria</taxon>
        <taxon>Bacillati</taxon>
        <taxon>Actinomycetota</taxon>
        <taxon>Actinomycetes</taxon>
        <taxon>Streptosporangiales</taxon>
        <taxon>Nocardiopsidaceae</taxon>
        <taxon>Lipingzhangella</taxon>
    </lineage>
</organism>
<dbReference type="GO" id="GO:0005524">
    <property type="term" value="F:ATP binding"/>
    <property type="evidence" value="ECO:0007669"/>
    <property type="project" value="UniProtKB-KW"/>
</dbReference>
<proteinExistence type="predicted"/>
<dbReference type="Gene3D" id="3.40.50.300">
    <property type="entry name" value="P-loop containing nucleotide triphosphate hydrolases"/>
    <property type="match status" value="1"/>
</dbReference>
<keyword evidence="2" id="KW-0547">Nucleotide-binding</keyword>
<sequence>MKVAFVGKGGSGKTTLSALYCRYLASLDLPVVAIDADINQHLGAALGADEDQLDATPAMGSHITELKELLRGDNPRIASAEEMVKTTPPGAGSTLVPFPGDNPVHNRFGYDVDGITLMRTGPFSEDDLGVACYHSKVGAVELYLNHLVDSADGHVVVDMTAGADAFASGLFTRFDVTFLVAEPTLRGVSVFEQYAEYARDHEVTIHVVGNKVHTAEDMEFLREHVGDALAVCVGPSDYVRALEKGRRPAFETLEDENLKALAWMRDVVDATPQDWPRFTRQAVEFHLRNARKWANAATGTDLTQQVDPTFVMGPESR</sequence>
<reference evidence="3" key="1">
    <citation type="submission" date="2023-07" db="EMBL/GenBank/DDBJ databases">
        <title>Novel species in the genus Lipingzhangella isolated from Sambhar Salt Lake.</title>
        <authorList>
            <person name="Jiya N."/>
            <person name="Kajale S."/>
            <person name="Sharma A."/>
        </authorList>
    </citation>
    <scope>NUCLEOTIDE SEQUENCE [LARGE SCALE GENOMIC DNA]</scope>
    <source>
        <strain evidence="3">LS1_29</strain>
    </source>
</reference>
<dbReference type="Proteomes" id="UP001250214">
    <property type="component" value="Unassembled WGS sequence"/>
</dbReference>
<feature type="domain" description="CobQ/CobB/MinD/ParA nucleotide binding" evidence="1">
    <location>
        <begin position="7"/>
        <end position="184"/>
    </location>
</feature>
<dbReference type="PANTHER" id="PTHR43384">
    <property type="entry name" value="SEPTUM SITE-DETERMINING PROTEIN MIND HOMOLOG, CHLOROPLASTIC-RELATED"/>
    <property type="match status" value="1"/>
</dbReference>
<keyword evidence="2" id="KW-0067">ATP-binding</keyword>
<evidence type="ECO:0000313" key="3">
    <source>
        <dbReference type="Proteomes" id="UP001250214"/>
    </source>
</evidence>
<evidence type="ECO:0000313" key="2">
    <source>
        <dbReference type="EMBL" id="MDS1272493.1"/>
    </source>
</evidence>
<comment type="caution">
    <text evidence="2">The sequence shown here is derived from an EMBL/GenBank/DDBJ whole genome shotgun (WGS) entry which is preliminary data.</text>
</comment>
<dbReference type="RefSeq" id="WP_310914079.1">
    <property type="nucleotide sequence ID" value="NZ_JAVLVT010000012.1"/>
</dbReference>
<protein>
    <submittedName>
        <fullName evidence="2">ATP-binding protein</fullName>
    </submittedName>
</protein>
<name>A0ABU2HB55_9ACTN</name>
<dbReference type="InterPro" id="IPR027417">
    <property type="entry name" value="P-loop_NTPase"/>
</dbReference>
<dbReference type="EMBL" id="JAVLVT010000012">
    <property type="protein sequence ID" value="MDS1272493.1"/>
    <property type="molecule type" value="Genomic_DNA"/>
</dbReference>
<dbReference type="SUPFAM" id="SSF52540">
    <property type="entry name" value="P-loop containing nucleoside triphosphate hydrolases"/>
    <property type="match status" value="1"/>
</dbReference>
<keyword evidence="3" id="KW-1185">Reference proteome</keyword>
<gene>
    <name evidence="2" type="ORF">RIF23_19580</name>
</gene>
<accession>A0ABU2HB55</accession>
<dbReference type="PANTHER" id="PTHR43384:SF15">
    <property type="entry name" value="ATP-BINDING PROTEIN"/>
    <property type="match status" value="1"/>
</dbReference>
<evidence type="ECO:0000259" key="1">
    <source>
        <dbReference type="Pfam" id="PF01656"/>
    </source>
</evidence>
<dbReference type="InterPro" id="IPR050625">
    <property type="entry name" value="ParA/MinD_ATPase"/>
</dbReference>
<dbReference type="Pfam" id="PF01656">
    <property type="entry name" value="CbiA"/>
    <property type="match status" value="1"/>
</dbReference>